<keyword evidence="1" id="KW-0805">Transcription regulation</keyword>
<dbReference type="InterPro" id="IPR009057">
    <property type="entry name" value="Homeodomain-like_sf"/>
</dbReference>
<sequence length="286" mass="33335">MEHLEAMRPFIRVAHQYRFPVEQHSSETGRIGYCYAFHLVDSGKAQISIPNHTFAAKKGDLIYFPPKLPHSFYPDPVHRLSTYNIYFELWTDTPLKTEQHLARNESEFDPNLLTISLADTELNELPHVFPIQHDGAMIDLFTHIVAQHQKDEVYSTTIASSLLKAFILEIIQIRKHHLDLDDFRIKRLVQKIETEADGEFHYEEWLQMSGLQKTQFHALFKRTTGVSPKAYWTKALMKRAAATLWESNRSVTEIAADLGYSSIHHFTRQFTAFYGISPSQYRKRRN</sequence>
<evidence type="ECO:0000313" key="6">
    <source>
        <dbReference type="Proteomes" id="UP001597079"/>
    </source>
</evidence>
<feature type="domain" description="HTH araC/xylS-type" evidence="4">
    <location>
        <begin position="186"/>
        <end position="284"/>
    </location>
</feature>
<dbReference type="PANTHER" id="PTHR43280">
    <property type="entry name" value="ARAC-FAMILY TRANSCRIPTIONAL REGULATOR"/>
    <property type="match status" value="1"/>
</dbReference>
<accession>A0ABW4JFL2</accession>
<dbReference type="PRINTS" id="PR00032">
    <property type="entry name" value="HTHARAC"/>
</dbReference>
<dbReference type="PANTHER" id="PTHR43280:SF11">
    <property type="entry name" value="RCS-SPECIFIC HTH-TYPE TRANSCRIPTIONAL ACTIVATOR RCLR"/>
    <property type="match status" value="1"/>
</dbReference>
<dbReference type="Pfam" id="PF12833">
    <property type="entry name" value="HTH_18"/>
    <property type="match status" value="1"/>
</dbReference>
<comment type="caution">
    <text evidence="5">The sequence shown here is derived from an EMBL/GenBank/DDBJ whole genome shotgun (WGS) entry which is preliminary data.</text>
</comment>
<dbReference type="InterPro" id="IPR018060">
    <property type="entry name" value="HTH_AraC"/>
</dbReference>
<dbReference type="EMBL" id="JBHUCX010000013">
    <property type="protein sequence ID" value="MFD1673837.1"/>
    <property type="molecule type" value="Genomic_DNA"/>
</dbReference>
<evidence type="ECO:0000259" key="4">
    <source>
        <dbReference type="PROSITE" id="PS01124"/>
    </source>
</evidence>
<name>A0ABW4JFL2_9BACL</name>
<organism evidence="5 6">
    <name type="scientific">Alicyclobacillus fodiniaquatilis</name>
    <dbReference type="NCBI Taxonomy" id="1661150"/>
    <lineage>
        <taxon>Bacteria</taxon>
        <taxon>Bacillati</taxon>
        <taxon>Bacillota</taxon>
        <taxon>Bacilli</taxon>
        <taxon>Bacillales</taxon>
        <taxon>Alicyclobacillaceae</taxon>
        <taxon>Alicyclobacillus</taxon>
    </lineage>
</organism>
<evidence type="ECO:0000256" key="1">
    <source>
        <dbReference type="ARBA" id="ARBA00023015"/>
    </source>
</evidence>
<evidence type="ECO:0000256" key="3">
    <source>
        <dbReference type="ARBA" id="ARBA00023163"/>
    </source>
</evidence>
<dbReference type="SUPFAM" id="SSF51215">
    <property type="entry name" value="Regulatory protein AraC"/>
    <property type="match status" value="1"/>
</dbReference>
<reference evidence="6" key="1">
    <citation type="journal article" date="2019" name="Int. J. Syst. Evol. Microbiol.">
        <title>The Global Catalogue of Microorganisms (GCM) 10K type strain sequencing project: providing services to taxonomists for standard genome sequencing and annotation.</title>
        <authorList>
            <consortium name="The Broad Institute Genomics Platform"/>
            <consortium name="The Broad Institute Genome Sequencing Center for Infectious Disease"/>
            <person name="Wu L."/>
            <person name="Ma J."/>
        </authorList>
    </citation>
    <scope>NUCLEOTIDE SEQUENCE [LARGE SCALE GENOMIC DNA]</scope>
    <source>
        <strain evidence="6">CGMCC 1.12286</strain>
    </source>
</reference>
<dbReference type="RefSeq" id="WP_377941388.1">
    <property type="nucleotide sequence ID" value="NZ_JBHUCX010000013.1"/>
</dbReference>
<evidence type="ECO:0000313" key="5">
    <source>
        <dbReference type="EMBL" id="MFD1673837.1"/>
    </source>
</evidence>
<dbReference type="SMART" id="SM00342">
    <property type="entry name" value="HTH_ARAC"/>
    <property type="match status" value="1"/>
</dbReference>
<gene>
    <name evidence="5" type="ORF">ACFSB2_03825</name>
</gene>
<keyword evidence="3" id="KW-0804">Transcription</keyword>
<dbReference type="Gene3D" id="1.10.10.60">
    <property type="entry name" value="Homeodomain-like"/>
    <property type="match status" value="2"/>
</dbReference>
<dbReference type="InterPro" id="IPR014710">
    <property type="entry name" value="RmlC-like_jellyroll"/>
</dbReference>
<protein>
    <submittedName>
        <fullName evidence="5">Helix-turn-helix domain-containing protein</fullName>
    </submittedName>
</protein>
<dbReference type="InterPro" id="IPR037923">
    <property type="entry name" value="HTH-like"/>
</dbReference>
<keyword evidence="6" id="KW-1185">Reference proteome</keyword>
<proteinExistence type="predicted"/>
<dbReference type="PROSITE" id="PS01124">
    <property type="entry name" value="HTH_ARAC_FAMILY_2"/>
    <property type="match status" value="1"/>
</dbReference>
<dbReference type="Gene3D" id="2.60.120.10">
    <property type="entry name" value="Jelly Rolls"/>
    <property type="match status" value="1"/>
</dbReference>
<dbReference type="SUPFAM" id="SSF46689">
    <property type="entry name" value="Homeodomain-like"/>
    <property type="match status" value="2"/>
</dbReference>
<dbReference type="InterPro" id="IPR020449">
    <property type="entry name" value="Tscrpt_reg_AraC-type_HTH"/>
</dbReference>
<evidence type="ECO:0000256" key="2">
    <source>
        <dbReference type="ARBA" id="ARBA00023125"/>
    </source>
</evidence>
<keyword evidence="2" id="KW-0238">DNA-binding</keyword>
<dbReference type="Proteomes" id="UP001597079">
    <property type="component" value="Unassembled WGS sequence"/>
</dbReference>
<dbReference type="InterPro" id="IPR003313">
    <property type="entry name" value="AraC-bd"/>
</dbReference>
<dbReference type="Pfam" id="PF02311">
    <property type="entry name" value="AraC_binding"/>
    <property type="match status" value="1"/>
</dbReference>